<gene>
    <name evidence="2" type="ORF">HPHI1048_LOCUS2433</name>
</gene>
<accession>A0A7S0H9X5</accession>
<keyword evidence="1" id="KW-0812">Transmembrane</keyword>
<proteinExistence type="predicted"/>
<name>A0A7S0H9X5_9CRYP</name>
<dbReference type="AlphaFoldDB" id="A0A7S0H9X5"/>
<evidence type="ECO:0000313" key="2">
    <source>
        <dbReference type="EMBL" id="CAD8469420.1"/>
    </source>
</evidence>
<evidence type="ECO:0000256" key="1">
    <source>
        <dbReference type="SAM" id="Phobius"/>
    </source>
</evidence>
<sequence length="295" mass="32855">MGVMGGYGTVDLRSVGRKEQHAKSAKKIILAAGSLVLCLVVVYTISRQNGSRRTRLISEWDVITDNTPIDRINQKNIKAGALVTRRKAQKGRPQMLMYGNVDYPKDIFTYKNAGPNEICPDECGFRDKYFTVEDFDKLCIQHCGDIDSILEARAKYSKANVQLASRATQQLLAAKATSKLDQNFHASGYFPVNGNGNKLSQNGVTLDAWPQGKEKAMPEQYDNENPLQFQFYQHFFDTGSRLAQSGVNVKKNPLADEIKGDDKHFAKAGVNLYSWPWEYGSNPPGEGKKLPGVKV</sequence>
<dbReference type="EMBL" id="HBEO01003436">
    <property type="protein sequence ID" value="CAD8469420.1"/>
    <property type="molecule type" value="Transcribed_RNA"/>
</dbReference>
<keyword evidence="1" id="KW-0472">Membrane</keyword>
<organism evidence="2">
    <name type="scientific">Hanusia phi</name>
    <dbReference type="NCBI Taxonomy" id="3032"/>
    <lineage>
        <taxon>Eukaryota</taxon>
        <taxon>Cryptophyceae</taxon>
        <taxon>Pyrenomonadales</taxon>
        <taxon>Geminigeraceae</taxon>
        <taxon>Hanusia</taxon>
    </lineage>
</organism>
<feature type="transmembrane region" description="Helical" evidence="1">
    <location>
        <begin position="28"/>
        <end position="46"/>
    </location>
</feature>
<reference evidence="2" key="1">
    <citation type="submission" date="2021-01" db="EMBL/GenBank/DDBJ databases">
        <authorList>
            <person name="Corre E."/>
            <person name="Pelletier E."/>
            <person name="Niang G."/>
            <person name="Scheremetjew M."/>
            <person name="Finn R."/>
            <person name="Kale V."/>
            <person name="Holt S."/>
            <person name="Cochrane G."/>
            <person name="Meng A."/>
            <person name="Brown T."/>
            <person name="Cohen L."/>
        </authorList>
    </citation>
    <scope>NUCLEOTIDE SEQUENCE</scope>
    <source>
        <strain evidence="2">CCMP325</strain>
    </source>
</reference>
<protein>
    <submittedName>
        <fullName evidence="2">Uncharacterized protein</fullName>
    </submittedName>
</protein>
<keyword evidence="1" id="KW-1133">Transmembrane helix</keyword>